<sequence>MEIPSQEHLHVFDYPSSSPSSSYSSTPSRAVSRCSSSISPRASGRKTEILAKYLFRKCDQQKWFEAHDQELSDVSTSDHVGVILRAEDGTYYCEPASINNACVRAASHLNASAGLCMRSGAVLELLDQISFEDTHLELGSSGVDLHIVSTVADIANFASGLRLDTCLFLCKKESMIFILVDHHQVLLKRGWYVEDLLIEHIYGNQGLDGYPQTSRTDSRSHTEHSNHRVQDQRRPNTEVLPYVPEAALEDPTMKEKINVIQAALDKEVHGDQLFDPEKEGQEAPKRKLLLRHAVMVSIAMILVVVVEMACIAKMVTEVQLDRNYTRFALLCLVPMFALFSLFFMIVVCGSLWQIFGPLSSLKQNSKYYSAIAPKPGRYPDLELPHITIQMPVYKEGLQGVIIPTITSVMQAVKYYEAQGGSASIFVNDDGMQLVSQDLADARKAYYEINNIGWCARPPHKEKGKKKSWGRKAEKTNDEEAETSTSYFLRKGQFKKASNMNYCLDFSLRVEDQYLAMVDTICQERGCTPEQLDPEEGNRIYQQARDHVVANDNGRTWAAGDVRVGSIILIIDSDTRVPENCLLYGALEMHESPEVALIQHASGIMQVVHNAFENGITYFTNLIYTSISFAVGMGDCAPFVGHNTFIRWDALQSIAWFDEEDKCTKFWSDSHVSEDFDVSLRLQMNNFVVRLATYHEGGFKEGVSLTVYDELARWEKYAYGCNELVFNPLYKWPYKGPITRLFWRFLFSNIKITSKITILAYIGTYYAVASALPLSLANYLIVGWFANEIDQFYLTSWKVWVGMMIVFNVLSPIGYAMLRHRMGKTTFFRSLWDTIKWTPMFLLFFGGVSFHLMKALLCHFFSIKMEWTTTAKEYNGGFRIGLDRIVRDFKWMYLIIIVLTAGMIYLDQKSSDWHKYRRCDAFRYSRKVPSESFRAQPRVTKGGNIPFILPKRRKIIPSDPRNMPSTSPPGPFETIPPRGTLWRLGLLADPAKQHESIAEEMRKYSPSQVSTSIHGKKAT</sequence>
<dbReference type="EMBL" id="KN847336">
    <property type="protein sequence ID" value="KIW42886.1"/>
    <property type="molecule type" value="Genomic_DNA"/>
</dbReference>
<evidence type="ECO:0000313" key="5">
    <source>
        <dbReference type="EMBL" id="KIW42886.1"/>
    </source>
</evidence>
<feature type="compositionally biased region" description="Basic and acidic residues" evidence="1">
    <location>
        <begin position="216"/>
        <end position="235"/>
    </location>
</feature>
<feature type="domain" description="Glycosyltransferase 2-like" evidence="3">
    <location>
        <begin position="566"/>
        <end position="780"/>
    </location>
</feature>
<evidence type="ECO:0000256" key="2">
    <source>
        <dbReference type="SAM" id="Phobius"/>
    </source>
</evidence>
<dbReference type="Pfam" id="PF13632">
    <property type="entry name" value="Glyco_trans_2_3"/>
    <property type="match status" value="1"/>
</dbReference>
<feature type="transmembrane region" description="Helical" evidence="2">
    <location>
        <begin position="890"/>
        <end position="907"/>
    </location>
</feature>
<feature type="region of interest" description="Disordered" evidence="1">
    <location>
        <begin position="996"/>
        <end position="1018"/>
    </location>
</feature>
<feature type="transmembrane region" description="Helical" evidence="2">
    <location>
        <begin position="327"/>
        <end position="352"/>
    </location>
</feature>
<dbReference type="PANTHER" id="PTHR35408">
    <property type="entry name" value="CHROMOSOME 15, WHOLE GENOME SHOTGUN SEQUENCE"/>
    <property type="match status" value="1"/>
</dbReference>
<gene>
    <name evidence="5" type="ORF">PV06_06391</name>
</gene>
<dbReference type="InterPro" id="IPR001173">
    <property type="entry name" value="Glyco_trans_2-like"/>
</dbReference>
<proteinExistence type="predicted"/>
<feature type="region of interest" description="Disordered" evidence="1">
    <location>
        <begin position="1"/>
        <end position="40"/>
    </location>
</feature>
<keyword evidence="2" id="KW-0472">Membrane</keyword>
<dbReference type="VEuPathDB" id="FungiDB:PV06_06391"/>
<evidence type="ECO:0000259" key="3">
    <source>
        <dbReference type="Pfam" id="PF13632"/>
    </source>
</evidence>
<dbReference type="EMBL" id="KN847336">
    <property type="protein sequence ID" value="KIW42887.1"/>
    <property type="molecule type" value="Genomic_DNA"/>
</dbReference>
<dbReference type="STRING" id="215243.A0A0D2ASN5"/>
<keyword evidence="2" id="KW-0812">Transmembrane</keyword>
<keyword evidence="2" id="KW-1133">Transmembrane helix</keyword>
<dbReference type="RefSeq" id="XP_016263102.1">
    <property type="nucleotide sequence ID" value="XM_016407498.1"/>
</dbReference>
<feature type="compositionally biased region" description="Low complexity" evidence="1">
    <location>
        <begin position="14"/>
        <end position="40"/>
    </location>
</feature>
<dbReference type="Pfam" id="PF25550">
    <property type="entry name" value="DUF7928"/>
    <property type="match status" value="1"/>
</dbReference>
<evidence type="ECO:0000259" key="4">
    <source>
        <dbReference type="Pfam" id="PF25550"/>
    </source>
</evidence>
<feature type="transmembrane region" description="Helical" evidence="2">
    <location>
        <begin position="838"/>
        <end position="861"/>
    </location>
</feature>
<feature type="transmembrane region" description="Helical" evidence="2">
    <location>
        <begin position="796"/>
        <end position="817"/>
    </location>
</feature>
<protein>
    <submittedName>
        <fullName evidence="5">Uncharacterized protein</fullName>
    </submittedName>
</protein>
<dbReference type="RefSeq" id="XP_016263103.1">
    <property type="nucleotide sequence ID" value="XM_016407499.1"/>
</dbReference>
<organism evidence="5 6">
    <name type="scientific">Exophiala oligosperma</name>
    <dbReference type="NCBI Taxonomy" id="215243"/>
    <lineage>
        <taxon>Eukaryota</taxon>
        <taxon>Fungi</taxon>
        <taxon>Dikarya</taxon>
        <taxon>Ascomycota</taxon>
        <taxon>Pezizomycotina</taxon>
        <taxon>Eurotiomycetes</taxon>
        <taxon>Chaetothyriomycetidae</taxon>
        <taxon>Chaetothyriales</taxon>
        <taxon>Herpotrichiellaceae</taxon>
        <taxon>Exophiala</taxon>
    </lineage>
</organism>
<dbReference type="InterPro" id="IPR029044">
    <property type="entry name" value="Nucleotide-diphossugar_trans"/>
</dbReference>
<dbReference type="Proteomes" id="UP000053342">
    <property type="component" value="Unassembled WGS sequence"/>
</dbReference>
<feature type="domain" description="DUF7928" evidence="4">
    <location>
        <begin position="46"/>
        <end position="205"/>
    </location>
</feature>
<evidence type="ECO:0000313" key="6">
    <source>
        <dbReference type="Proteomes" id="UP000053342"/>
    </source>
</evidence>
<accession>A0A0D2ASN5</accession>
<feature type="transmembrane region" description="Helical" evidence="2">
    <location>
        <begin position="293"/>
        <end position="315"/>
    </location>
</feature>
<dbReference type="HOGENOM" id="CLU_008220_0_0_1"/>
<dbReference type="GeneID" id="27358465"/>
<name>A0A0D2ASN5_9EURO</name>
<feature type="compositionally biased region" description="Basic and acidic residues" evidence="1">
    <location>
        <begin position="1"/>
        <end position="11"/>
    </location>
</feature>
<dbReference type="PANTHER" id="PTHR35408:SF2">
    <property type="entry name" value="GLYCOSYLTRANSFERASE 2-LIKE DOMAIN-CONTAINING PROTEIN"/>
    <property type="match status" value="1"/>
</dbReference>
<feature type="region of interest" description="Disordered" evidence="1">
    <location>
        <begin position="209"/>
        <end position="235"/>
    </location>
</feature>
<keyword evidence="6" id="KW-1185">Reference proteome</keyword>
<feature type="transmembrane region" description="Helical" evidence="2">
    <location>
        <begin position="757"/>
        <end position="784"/>
    </location>
</feature>
<dbReference type="InterPro" id="IPR057688">
    <property type="entry name" value="DUF7928"/>
</dbReference>
<evidence type="ECO:0000256" key="1">
    <source>
        <dbReference type="SAM" id="MobiDB-lite"/>
    </source>
</evidence>
<dbReference type="SUPFAM" id="SSF53448">
    <property type="entry name" value="Nucleotide-diphospho-sugar transferases"/>
    <property type="match status" value="1"/>
</dbReference>
<dbReference type="Gene3D" id="3.90.550.10">
    <property type="entry name" value="Spore Coat Polysaccharide Biosynthesis Protein SpsA, Chain A"/>
    <property type="match status" value="1"/>
</dbReference>
<dbReference type="AlphaFoldDB" id="A0A0D2ASN5"/>
<reference evidence="5 6" key="1">
    <citation type="submission" date="2015-01" db="EMBL/GenBank/DDBJ databases">
        <title>The Genome Sequence of Exophiala oligosperma CBS72588.</title>
        <authorList>
            <consortium name="The Broad Institute Genomics Platform"/>
            <person name="Cuomo C."/>
            <person name="de Hoog S."/>
            <person name="Gorbushina A."/>
            <person name="Stielow B."/>
            <person name="Teixiera M."/>
            <person name="Abouelleil A."/>
            <person name="Chapman S.B."/>
            <person name="Priest M."/>
            <person name="Young S.K."/>
            <person name="Wortman J."/>
            <person name="Nusbaum C."/>
            <person name="Birren B."/>
        </authorList>
    </citation>
    <scope>NUCLEOTIDE SEQUENCE [LARGE SCALE GENOMIC DNA]</scope>
    <source>
        <strain evidence="5 6">CBS 72588</strain>
    </source>
</reference>
<dbReference type="OrthoDB" id="38531at2759"/>